<gene>
    <name evidence="1" type="ORF">C2869_13205</name>
</gene>
<evidence type="ECO:0000313" key="2">
    <source>
        <dbReference type="Proteomes" id="UP000244441"/>
    </source>
</evidence>
<dbReference type="RefSeq" id="WP_108603386.1">
    <property type="nucleotide sequence ID" value="NZ_CP026604.1"/>
</dbReference>
<dbReference type="EMBL" id="CP026604">
    <property type="protein sequence ID" value="AWB67339.1"/>
    <property type="molecule type" value="Genomic_DNA"/>
</dbReference>
<dbReference type="KEGG" id="cate:C2869_13205"/>
<keyword evidence="2" id="KW-1185">Reference proteome</keyword>
<protein>
    <submittedName>
        <fullName evidence="1">Uncharacterized protein</fullName>
    </submittedName>
</protein>
<accession>A0A2S0VT01</accession>
<proteinExistence type="predicted"/>
<dbReference type="OrthoDB" id="6238758at2"/>
<dbReference type="Proteomes" id="UP000244441">
    <property type="component" value="Chromosome"/>
</dbReference>
<organism evidence="1 2">
    <name type="scientific">Saccharobesus litoralis</name>
    <dbReference type="NCBI Taxonomy" id="2172099"/>
    <lineage>
        <taxon>Bacteria</taxon>
        <taxon>Pseudomonadati</taxon>
        <taxon>Pseudomonadota</taxon>
        <taxon>Gammaproteobacteria</taxon>
        <taxon>Alteromonadales</taxon>
        <taxon>Alteromonadaceae</taxon>
        <taxon>Saccharobesus</taxon>
    </lineage>
</organism>
<name>A0A2S0VT01_9ALTE</name>
<reference evidence="1 2" key="1">
    <citation type="submission" date="2018-01" db="EMBL/GenBank/DDBJ databases">
        <title>Genome sequence of a Cantenovulum-like bacteria.</title>
        <authorList>
            <person name="Tan W.R."/>
            <person name="Lau N.-S."/>
            <person name="Go F."/>
            <person name="Amirul A.-A.A."/>
        </authorList>
    </citation>
    <scope>NUCLEOTIDE SEQUENCE [LARGE SCALE GENOMIC DNA]</scope>
    <source>
        <strain evidence="1 2">CCB-QB4</strain>
    </source>
</reference>
<sequence length="155" mass="17640">MLKIHYKIGALFILVLLFCALYWSLSIQEQDIKPIAECDLSKQACHITLHEKSLNIHFSALPIVLEELNELVISSDEEHLQILDGRIEGISMNMGHIPLQFKPTRFNQTTNQWRANVVLGACTDPLMTWLLTVNVQLNGLPYTIPLIFNTELSNL</sequence>
<evidence type="ECO:0000313" key="1">
    <source>
        <dbReference type="EMBL" id="AWB67339.1"/>
    </source>
</evidence>
<dbReference type="AlphaFoldDB" id="A0A2S0VT01"/>